<protein>
    <submittedName>
        <fullName evidence="1">Uncharacterized protein</fullName>
    </submittedName>
</protein>
<dbReference type="PANTHER" id="PTHR22840:SF12">
    <property type="entry name" value="WD REPEAT-CONTAINING PROTEIN 36"/>
    <property type="match status" value="1"/>
</dbReference>
<dbReference type="Proteomes" id="UP000322873">
    <property type="component" value="Unassembled WGS sequence"/>
</dbReference>
<dbReference type="VEuPathDB" id="FungiDB:MFRU_005g03390"/>
<gene>
    <name evidence="1" type="ORF">EYC84_002549</name>
</gene>
<dbReference type="InterPro" id="IPR015943">
    <property type="entry name" value="WD40/YVTN_repeat-like_dom_sf"/>
</dbReference>
<evidence type="ECO:0000313" key="2">
    <source>
        <dbReference type="Proteomes" id="UP000322873"/>
    </source>
</evidence>
<name>A0A5M9JTP3_MONFR</name>
<sequence length="168" mass="18890">MPSSIPANVQDGPIVKRQKLNSLDAPKKTLRESRIFTPFRTIGLVSSTSVPFTSIPSTYDLKRGLNLVFLTRPQTPADITATVAWKDKVFAAWGGQEGDGHQGLCVFKRGKRIEEIPLPADLKEPIQQILVFGTWIVGCCSNQDRSLEDFDIRTLHDLVHYRSAKRWK</sequence>
<dbReference type="PANTHER" id="PTHR22840">
    <property type="entry name" value="WD REPEAT-CONTAINING PROTEIN 36"/>
    <property type="match status" value="1"/>
</dbReference>
<organism evidence="1 2">
    <name type="scientific">Monilinia fructicola</name>
    <name type="common">Brown rot fungus</name>
    <name type="synonym">Ciboria fructicola</name>
    <dbReference type="NCBI Taxonomy" id="38448"/>
    <lineage>
        <taxon>Eukaryota</taxon>
        <taxon>Fungi</taxon>
        <taxon>Dikarya</taxon>
        <taxon>Ascomycota</taxon>
        <taxon>Pezizomycotina</taxon>
        <taxon>Leotiomycetes</taxon>
        <taxon>Helotiales</taxon>
        <taxon>Sclerotiniaceae</taxon>
        <taxon>Monilinia</taxon>
    </lineage>
</organism>
<dbReference type="GO" id="GO:0034388">
    <property type="term" value="C:Pwp2p-containing subcomplex of 90S preribosome"/>
    <property type="evidence" value="ECO:0007669"/>
    <property type="project" value="TreeGrafter"/>
</dbReference>
<dbReference type="AlphaFoldDB" id="A0A5M9JTP3"/>
<proteinExistence type="predicted"/>
<evidence type="ECO:0000313" key="1">
    <source>
        <dbReference type="EMBL" id="KAA8570235.1"/>
    </source>
</evidence>
<dbReference type="GO" id="GO:0006364">
    <property type="term" value="P:rRNA processing"/>
    <property type="evidence" value="ECO:0007669"/>
    <property type="project" value="TreeGrafter"/>
</dbReference>
<accession>A0A5M9JTP3</accession>
<keyword evidence="2" id="KW-1185">Reference proteome</keyword>
<dbReference type="Gene3D" id="2.130.10.10">
    <property type="entry name" value="YVTN repeat-like/Quinoprotein amine dehydrogenase"/>
    <property type="match status" value="1"/>
</dbReference>
<dbReference type="EMBL" id="VICG01000007">
    <property type="protein sequence ID" value="KAA8570235.1"/>
    <property type="molecule type" value="Genomic_DNA"/>
</dbReference>
<dbReference type="GO" id="GO:0032040">
    <property type="term" value="C:small-subunit processome"/>
    <property type="evidence" value="ECO:0007669"/>
    <property type="project" value="TreeGrafter"/>
</dbReference>
<comment type="caution">
    <text evidence="1">The sequence shown here is derived from an EMBL/GenBank/DDBJ whole genome shotgun (WGS) entry which is preliminary data.</text>
</comment>
<reference evidence="1 2" key="1">
    <citation type="submission" date="2019-06" db="EMBL/GenBank/DDBJ databases">
        <title>Genome Sequence of the Brown Rot Fungal Pathogen Monilinia fructicola.</title>
        <authorList>
            <person name="De Miccolis Angelini R.M."/>
            <person name="Landi L."/>
            <person name="Abate D."/>
            <person name="Pollastro S."/>
            <person name="Romanazzi G."/>
            <person name="Faretra F."/>
        </authorList>
    </citation>
    <scope>NUCLEOTIDE SEQUENCE [LARGE SCALE GENOMIC DNA]</scope>
    <source>
        <strain evidence="1 2">Mfrc123</strain>
    </source>
</reference>